<name>A0A3N0YWB6_ANAGA</name>
<keyword evidence="3 6" id="KW-1133">Transmembrane helix</keyword>
<dbReference type="GO" id="GO:0045892">
    <property type="term" value="P:negative regulation of DNA-templated transcription"/>
    <property type="evidence" value="ECO:0007669"/>
    <property type="project" value="TreeGrafter"/>
</dbReference>
<feature type="compositionally biased region" description="Basic and acidic residues" evidence="5">
    <location>
        <begin position="324"/>
        <end position="336"/>
    </location>
</feature>
<feature type="compositionally biased region" description="Polar residues" evidence="5">
    <location>
        <begin position="503"/>
        <end position="515"/>
    </location>
</feature>
<dbReference type="Pfam" id="PF01426">
    <property type="entry name" value="BAH"/>
    <property type="match status" value="1"/>
</dbReference>
<feature type="compositionally biased region" description="Basic and acidic residues" evidence="5">
    <location>
        <begin position="427"/>
        <end position="440"/>
    </location>
</feature>
<dbReference type="OrthoDB" id="1922186at2759"/>
<feature type="region of interest" description="Disordered" evidence="5">
    <location>
        <begin position="867"/>
        <end position="914"/>
    </location>
</feature>
<feature type="transmembrane region" description="Helical" evidence="6">
    <location>
        <begin position="41"/>
        <end position="60"/>
    </location>
</feature>
<dbReference type="CDD" id="cd00637">
    <property type="entry name" value="7tm_classA_rhodopsin-like"/>
    <property type="match status" value="1"/>
</dbReference>
<dbReference type="PRINTS" id="PR00237">
    <property type="entry name" value="GPCRRHODOPSN"/>
</dbReference>
<feature type="domain" description="BAH" evidence="8">
    <location>
        <begin position="945"/>
        <end position="1097"/>
    </location>
</feature>
<comment type="subcellular location">
    <subcellularLocation>
        <location evidence="1">Membrane</location>
    </subcellularLocation>
</comment>
<feature type="compositionally biased region" description="Basic residues" evidence="5">
    <location>
        <begin position="441"/>
        <end position="451"/>
    </location>
</feature>
<feature type="transmembrane region" description="Helical" evidence="6">
    <location>
        <begin position="80"/>
        <end position="100"/>
    </location>
</feature>
<evidence type="ECO:0000256" key="1">
    <source>
        <dbReference type="ARBA" id="ARBA00004370"/>
    </source>
</evidence>
<dbReference type="InterPro" id="IPR053032">
    <property type="entry name" value="BAH_domain-containing"/>
</dbReference>
<dbReference type="InterPro" id="IPR001025">
    <property type="entry name" value="BAH_dom"/>
</dbReference>
<dbReference type="CDD" id="cd04714">
    <property type="entry name" value="BAH_BAHCC1"/>
    <property type="match status" value="1"/>
</dbReference>
<evidence type="ECO:0000256" key="6">
    <source>
        <dbReference type="SAM" id="Phobius"/>
    </source>
</evidence>
<dbReference type="Gene3D" id="1.20.1070.10">
    <property type="entry name" value="Rhodopsin 7-helix transmembrane proteins"/>
    <property type="match status" value="1"/>
</dbReference>
<feature type="region of interest" description="Disordered" evidence="5">
    <location>
        <begin position="491"/>
        <end position="542"/>
    </location>
</feature>
<proteinExistence type="predicted"/>
<dbReference type="GO" id="GO:0000976">
    <property type="term" value="F:transcription cis-regulatory region binding"/>
    <property type="evidence" value="ECO:0007669"/>
    <property type="project" value="TreeGrafter"/>
</dbReference>
<feature type="region of interest" description="Disordered" evidence="5">
    <location>
        <begin position="427"/>
        <end position="472"/>
    </location>
</feature>
<evidence type="ECO:0000256" key="2">
    <source>
        <dbReference type="ARBA" id="ARBA00022692"/>
    </source>
</evidence>
<feature type="compositionally biased region" description="Basic and acidic residues" evidence="5">
    <location>
        <begin position="452"/>
        <end position="467"/>
    </location>
</feature>
<evidence type="ECO:0000313" key="9">
    <source>
        <dbReference type="EMBL" id="ROL50512.1"/>
    </source>
</evidence>
<dbReference type="Pfam" id="PF00001">
    <property type="entry name" value="7tm_1"/>
    <property type="match status" value="1"/>
</dbReference>
<reference evidence="9 10" key="1">
    <citation type="submission" date="2018-10" db="EMBL/GenBank/DDBJ databases">
        <title>Genome assembly for a Yunnan-Guizhou Plateau 3E fish, Anabarilius grahami (Regan), and its evolutionary and genetic applications.</title>
        <authorList>
            <person name="Jiang W."/>
        </authorList>
    </citation>
    <scope>NUCLEOTIDE SEQUENCE [LARGE SCALE GENOMIC DNA]</scope>
    <source>
        <strain evidence="9">AG-KIZ</strain>
        <tissue evidence="9">Muscle</tissue>
    </source>
</reference>
<comment type="caution">
    <text evidence="9">The sequence shown here is derived from an EMBL/GenBank/DDBJ whole genome shotgun (WGS) entry which is preliminary data.</text>
</comment>
<accession>A0A3N0YWB6</accession>
<feature type="transmembrane region" description="Helical" evidence="6">
    <location>
        <begin position="6"/>
        <end position="29"/>
    </location>
</feature>
<dbReference type="PROSITE" id="PS51038">
    <property type="entry name" value="BAH"/>
    <property type="match status" value="1"/>
</dbReference>
<feature type="transmembrane region" description="Helical" evidence="6">
    <location>
        <begin position="240"/>
        <end position="260"/>
    </location>
</feature>
<dbReference type="AlphaFoldDB" id="A0A3N0YWB6"/>
<dbReference type="GO" id="GO:0016020">
    <property type="term" value="C:membrane"/>
    <property type="evidence" value="ECO:0007669"/>
    <property type="project" value="UniProtKB-SubCell"/>
</dbReference>
<organism evidence="9 10">
    <name type="scientific">Anabarilius grahami</name>
    <name type="common">Kanglang fish</name>
    <name type="synonym">Barilius grahami</name>
    <dbReference type="NCBI Taxonomy" id="495550"/>
    <lineage>
        <taxon>Eukaryota</taxon>
        <taxon>Metazoa</taxon>
        <taxon>Chordata</taxon>
        <taxon>Craniata</taxon>
        <taxon>Vertebrata</taxon>
        <taxon>Euteleostomi</taxon>
        <taxon>Actinopterygii</taxon>
        <taxon>Neopterygii</taxon>
        <taxon>Teleostei</taxon>
        <taxon>Ostariophysi</taxon>
        <taxon>Cypriniformes</taxon>
        <taxon>Xenocyprididae</taxon>
        <taxon>Xenocypridinae</taxon>
        <taxon>Xenocypridinae incertae sedis</taxon>
        <taxon>Anabarilius</taxon>
    </lineage>
</organism>
<dbReference type="GO" id="GO:0031507">
    <property type="term" value="P:heterochromatin formation"/>
    <property type="evidence" value="ECO:0007669"/>
    <property type="project" value="TreeGrafter"/>
</dbReference>
<evidence type="ECO:0000256" key="4">
    <source>
        <dbReference type="ARBA" id="ARBA00023136"/>
    </source>
</evidence>
<evidence type="ECO:0000313" key="10">
    <source>
        <dbReference type="Proteomes" id="UP000281406"/>
    </source>
</evidence>
<dbReference type="InterPro" id="IPR017452">
    <property type="entry name" value="GPCR_Rhodpsn_7TM"/>
</dbReference>
<dbReference type="PANTHER" id="PTHR46576">
    <property type="entry name" value="BROMO ADJACENT HOMOLOGY DOMAIN-CONTAINING 1 PROTEIN"/>
    <property type="match status" value="1"/>
</dbReference>
<dbReference type="Proteomes" id="UP000281406">
    <property type="component" value="Unassembled WGS sequence"/>
</dbReference>
<feature type="domain" description="G-protein coupled receptors family 1 profile" evidence="7">
    <location>
        <begin position="22"/>
        <end position="291"/>
    </location>
</feature>
<evidence type="ECO:0000259" key="8">
    <source>
        <dbReference type="PROSITE" id="PS51038"/>
    </source>
</evidence>
<feature type="transmembrane region" description="Helical" evidence="6">
    <location>
        <begin position="182"/>
        <end position="206"/>
    </location>
</feature>
<evidence type="ECO:0000256" key="5">
    <source>
        <dbReference type="SAM" id="MobiDB-lite"/>
    </source>
</evidence>
<dbReference type="GO" id="GO:0003682">
    <property type="term" value="F:chromatin binding"/>
    <property type="evidence" value="ECO:0007669"/>
    <property type="project" value="InterPro"/>
</dbReference>
<dbReference type="EMBL" id="RJVU01020146">
    <property type="protein sequence ID" value="ROL50512.1"/>
    <property type="molecule type" value="Genomic_DNA"/>
</dbReference>
<dbReference type="PANTHER" id="PTHR46576:SF1">
    <property type="entry name" value="BROMO ADJACENT HOMOLOGY DOMAIN-CONTAINING 1 PROTEIN"/>
    <property type="match status" value="1"/>
</dbReference>
<dbReference type="PROSITE" id="PS50262">
    <property type="entry name" value="G_PROTEIN_RECEP_F1_2"/>
    <property type="match status" value="1"/>
</dbReference>
<feature type="compositionally biased region" description="Basic and acidic residues" evidence="5">
    <location>
        <begin position="366"/>
        <end position="390"/>
    </location>
</feature>
<sequence>MEGMYVELLALRIVISIVGVVGNTILIISILQTTRLKSFEIFLLGLAAANLEEIVIVDLYDILLFRSSYRMSAWTCRGLKFLTIFGEIGSIFFTVLISVYRYQKLRDVHTRVNLPVFMDSLRSAGVLAGFCASVALLFGLPTLLVNLDWSHLNSSSLACPVDFFQCSLTRCPTRNRVYKYSFILVCNLLPLLIVTLTSSMIVRILIIQQKAVRVRQGPSVATTTTSAQQRPKKSGFQRSTLAILMAMTLFQVNWSIYLILHLACDPYSFPAWSEVEFLITTFYTAISPYVYGIGNNLFNLKRFMGLLRKHVMTHARKKGSLGQYRDEGRDHVEGWSHGETVGGAWPTQEGKARKDMAKKVKTRNPKHMETSVESDRKSQKRSMRTDETKRGKPKRVTRKLYPLRGRAVASDSEALSCHVLLTRLDGQEEESKVCEVDPNKKTPKSHKKSRKSLQERTKTDKPAAQEPRKRRLASLNAEAVNSLLLEKADGPSGAKLAKKQGDGASTTEQTKTCSNPKKRASKSETCQNPKQVKTDKSEDAEVSLYAPAPRRLAGLNAAALLKLTSSTTANKQRIRSDSKSVCASGKQTVRCKPKAQTSKKHSRKPEGACEVCKSRSFESSPESRRVTKPGYQSRSILGYPMKVVKEEQVESELSPYCCCPPEGSVEYCHRLALFLGQEAYGEAEETPVKHECLVPAHPALTLSAHPCLCADPCYSGYYVHIAHPGPPAASLSAQALPCTHSPFCPRGLSGSKLLASSGIPHPAFCGSVGSACYRQTCGVGRYAFSAVQPVANRTCSFPTSCSNCSHPIKTEGFSSSQDEHSRTLLVPPALPLSGCPSIPRVNPSSPRLLSSMSDRRQAEVRLKVGKECPQNTKPSNGSLAMGHTRLSKQPTATPASAKHQRKVSRRQATNGWRPVGVPTEKEVFIAGDDETVLRQCYEGVERDGEVIRVRDTVLLRSGPRKKSLPYVAKISALWEDPRTGELMMSLFWYYRPEHTQGGRDPSMHCENEIFASRHQDENSVACIEDRCYVLPLAQYCRFCALVKRRSEGMSESTPVVPGSSDSAVPPHRLVPDGVDPELVYLCRHVYDFRYGRILKNPQ</sequence>
<dbReference type="SMART" id="SM00439">
    <property type="entry name" value="BAH"/>
    <property type="match status" value="1"/>
</dbReference>
<keyword evidence="10" id="KW-1185">Reference proteome</keyword>
<feature type="compositionally biased region" description="Polar residues" evidence="5">
    <location>
        <begin position="869"/>
        <end position="878"/>
    </location>
</feature>
<dbReference type="InterPro" id="IPR000276">
    <property type="entry name" value="GPCR_Rhodpsn"/>
</dbReference>
<dbReference type="SUPFAM" id="SSF81321">
    <property type="entry name" value="Family A G protein-coupled receptor-like"/>
    <property type="match status" value="1"/>
</dbReference>
<dbReference type="InterPro" id="IPR043151">
    <property type="entry name" value="BAH_sf"/>
</dbReference>
<evidence type="ECO:0000256" key="3">
    <source>
        <dbReference type="ARBA" id="ARBA00022989"/>
    </source>
</evidence>
<protein>
    <submittedName>
        <fullName evidence="9">Bromo adjacent homology domain-containing 1 protein</fullName>
    </submittedName>
</protein>
<dbReference type="Gene3D" id="2.30.30.490">
    <property type="match status" value="1"/>
</dbReference>
<feature type="region of interest" description="Disordered" evidence="5">
    <location>
        <begin position="323"/>
        <end position="403"/>
    </location>
</feature>
<dbReference type="GO" id="GO:0004930">
    <property type="term" value="F:G protein-coupled receptor activity"/>
    <property type="evidence" value="ECO:0007669"/>
    <property type="project" value="InterPro"/>
</dbReference>
<gene>
    <name evidence="9" type="ORF">DPX16_2811</name>
</gene>
<keyword evidence="2 6" id="KW-0812">Transmembrane</keyword>
<evidence type="ECO:0000259" key="7">
    <source>
        <dbReference type="PROSITE" id="PS50262"/>
    </source>
</evidence>
<dbReference type="GO" id="GO:0005677">
    <property type="term" value="C:chromatin silencing complex"/>
    <property type="evidence" value="ECO:0007669"/>
    <property type="project" value="TreeGrafter"/>
</dbReference>
<feature type="transmembrane region" description="Helical" evidence="6">
    <location>
        <begin position="121"/>
        <end position="144"/>
    </location>
</feature>
<keyword evidence="4 6" id="KW-0472">Membrane</keyword>